<proteinExistence type="predicted"/>
<dbReference type="AlphaFoldDB" id="A0A8X6NH59"/>
<sequence length="213" mass="24874">MILLYTCLCWDCSVYINKLTNKIEQYSPKYFGLSEQLNTLKSKKKIDDVLHNIQNLFSEQFFFTILASVFMCSSVAGGFLIKHFEEFDAVMRLDYMYYLINSVSYVALTLWIVGRIPVEMKQFHHAFYERIQERLLHCYSSKKELHLKRDFFNEPDFVMTGCNILPLKRSTILALIGALFTYTVLFINTNVPARNPYSNHSYIETAAKSASNF</sequence>
<keyword evidence="3" id="KW-1185">Reference proteome</keyword>
<comment type="caution">
    <text evidence="2">The sequence shown here is derived from an EMBL/GenBank/DDBJ whole genome shotgun (WGS) entry which is preliminary data.</text>
</comment>
<keyword evidence="1" id="KW-0472">Membrane</keyword>
<keyword evidence="1" id="KW-1133">Transmembrane helix</keyword>
<feature type="transmembrane region" description="Helical" evidence="1">
    <location>
        <begin position="95"/>
        <end position="113"/>
    </location>
</feature>
<keyword evidence="1" id="KW-0812">Transmembrane</keyword>
<dbReference type="EMBL" id="BMAW01009291">
    <property type="protein sequence ID" value="GFT13118.1"/>
    <property type="molecule type" value="Genomic_DNA"/>
</dbReference>
<feature type="transmembrane region" description="Helical" evidence="1">
    <location>
        <begin position="172"/>
        <end position="191"/>
    </location>
</feature>
<dbReference type="Proteomes" id="UP000887013">
    <property type="component" value="Unassembled WGS sequence"/>
</dbReference>
<accession>A0A8X6NH59</accession>
<evidence type="ECO:0000313" key="2">
    <source>
        <dbReference type="EMBL" id="GFT13118.1"/>
    </source>
</evidence>
<reference evidence="2" key="1">
    <citation type="submission" date="2020-08" db="EMBL/GenBank/DDBJ databases">
        <title>Multicomponent nature underlies the extraordinary mechanical properties of spider dragline silk.</title>
        <authorList>
            <person name="Kono N."/>
            <person name="Nakamura H."/>
            <person name="Mori M."/>
            <person name="Yoshida Y."/>
            <person name="Ohtoshi R."/>
            <person name="Malay A.D."/>
            <person name="Moran D.A.P."/>
            <person name="Tomita M."/>
            <person name="Numata K."/>
            <person name="Arakawa K."/>
        </authorList>
    </citation>
    <scope>NUCLEOTIDE SEQUENCE</scope>
</reference>
<feature type="transmembrane region" description="Helical" evidence="1">
    <location>
        <begin position="61"/>
        <end position="83"/>
    </location>
</feature>
<protein>
    <submittedName>
        <fullName evidence="2">Uncharacterized protein</fullName>
    </submittedName>
</protein>
<name>A0A8X6NH59_NEPPI</name>
<gene>
    <name evidence="2" type="primary">AVEN_238246_1</name>
    <name evidence="2" type="ORF">NPIL_10281</name>
</gene>
<evidence type="ECO:0000313" key="3">
    <source>
        <dbReference type="Proteomes" id="UP000887013"/>
    </source>
</evidence>
<organism evidence="2 3">
    <name type="scientific">Nephila pilipes</name>
    <name type="common">Giant wood spider</name>
    <name type="synonym">Nephila maculata</name>
    <dbReference type="NCBI Taxonomy" id="299642"/>
    <lineage>
        <taxon>Eukaryota</taxon>
        <taxon>Metazoa</taxon>
        <taxon>Ecdysozoa</taxon>
        <taxon>Arthropoda</taxon>
        <taxon>Chelicerata</taxon>
        <taxon>Arachnida</taxon>
        <taxon>Araneae</taxon>
        <taxon>Araneomorphae</taxon>
        <taxon>Entelegynae</taxon>
        <taxon>Araneoidea</taxon>
        <taxon>Nephilidae</taxon>
        <taxon>Nephila</taxon>
    </lineage>
</organism>
<dbReference type="OrthoDB" id="5800391at2759"/>
<evidence type="ECO:0000256" key="1">
    <source>
        <dbReference type="SAM" id="Phobius"/>
    </source>
</evidence>